<gene>
    <name evidence="8" type="primary">LOC113473935</name>
</gene>
<dbReference type="InterPro" id="IPR050615">
    <property type="entry name" value="ATP-dep_DNA_Helicase"/>
</dbReference>
<keyword evidence="7" id="KW-1185">Reference proteome</keyword>
<evidence type="ECO:0000256" key="4">
    <source>
        <dbReference type="ARBA" id="ARBA00022840"/>
    </source>
</evidence>
<reference evidence="8" key="1">
    <citation type="submission" date="2025-08" db="UniProtKB">
        <authorList>
            <consortium name="RefSeq"/>
        </authorList>
    </citation>
    <scope>IDENTIFICATION</scope>
</reference>
<evidence type="ECO:0000256" key="3">
    <source>
        <dbReference type="ARBA" id="ARBA00022806"/>
    </source>
</evidence>
<evidence type="ECO:0000256" key="2">
    <source>
        <dbReference type="ARBA" id="ARBA00022801"/>
    </source>
</evidence>
<dbReference type="STRING" id="121845.A0A3Q0JPT5"/>
<dbReference type="PANTHER" id="PTHR11274:SF0">
    <property type="entry name" value="GENERAL TRANSCRIPTION AND DNA REPAIR FACTOR IIH HELICASE SUBUNIT XPB"/>
    <property type="match status" value="1"/>
</dbReference>
<keyword evidence="4" id="KW-0067">ATP-binding</keyword>
<dbReference type="AlphaFoldDB" id="A0A3Q0JPT5"/>
<evidence type="ECO:0000256" key="5">
    <source>
        <dbReference type="SAM" id="MobiDB-lite"/>
    </source>
</evidence>
<dbReference type="Pfam" id="PF13625">
    <property type="entry name" value="Helicase_C_3"/>
    <property type="match status" value="1"/>
</dbReference>
<accession>A0A3Q0JPT5</accession>
<keyword evidence="2" id="KW-0378">Hydrolase</keyword>
<dbReference type="Proteomes" id="UP000079169">
    <property type="component" value="Unplaced"/>
</dbReference>
<dbReference type="PaxDb" id="121845-A0A3Q0JPT5"/>
<dbReference type="GO" id="GO:0005524">
    <property type="term" value="F:ATP binding"/>
    <property type="evidence" value="ECO:0007669"/>
    <property type="project" value="UniProtKB-KW"/>
</dbReference>
<dbReference type="RefSeq" id="XP_026689268.1">
    <property type="nucleotide sequence ID" value="XM_026833467.1"/>
</dbReference>
<dbReference type="KEGG" id="dci:113473935"/>
<dbReference type="GO" id="GO:0097550">
    <property type="term" value="C:transcription preinitiation complex"/>
    <property type="evidence" value="ECO:0007669"/>
    <property type="project" value="TreeGrafter"/>
</dbReference>
<keyword evidence="1" id="KW-0547">Nucleotide-binding</keyword>
<protein>
    <submittedName>
        <fullName evidence="8">General transcription and DNA repair factor IIH helicase subunit XPB-like</fullName>
    </submittedName>
</protein>
<evidence type="ECO:0000259" key="6">
    <source>
        <dbReference type="Pfam" id="PF13625"/>
    </source>
</evidence>
<feature type="domain" description="Helicase XPB/Ssl2 N-terminal" evidence="6">
    <location>
        <begin position="81"/>
        <end position="206"/>
    </location>
</feature>
<dbReference type="GO" id="GO:0006367">
    <property type="term" value="P:transcription initiation at RNA polymerase II promoter"/>
    <property type="evidence" value="ECO:0007669"/>
    <property type="project" value="TreeGrafter"/>
</dbReference>
<dbReference type="PANTHER" id="PTHR11274">
    <property type="entry name" value="RAD25/XP-B DNA REPAIR HELICASE"/>
    <property type="match status" value="1"/>
</dbReference>
<keyword evidence="3" id="KW-0347">Helicase</keyword>
<dbReference type="GO" id="GO:0000112">
    <property type="term" value="C:nucleotide-excision repair factor 3 complex"/>
    <property type="evidence" value="ECO:0007669"/>
    <property type="project" value="TreeGrafter"/>
</dbReference>
<dbReference type="InterPro" id="IPR032830">
    <property type="entry name" value="XPB/Ssl2_N"/>
</dbReference>
<dbReference type="GeneID" id="113473935"/>
<evidence type="ECO:0000313" key="8">
    <source>
        <dbReference type="RefSeq" id="XP_026689268.1"/>
    </source>
</evidence>
<organism evidence="7 8">
    <name type="scientific">Diaphorina citri</name>
    <name type="common">Asian citrus psyllid</name>
    <dbReference type="NCBI Taxonomy" id="121845"/>
    <lineage>
        <taxon>Eukaryota</taxon>
        <taxon>Metazoa</taxon>
        <taxon>Ecdysozoa</taxon>
        <taxon>Arthropoda</taxon>
        <taxon>Hexapoda</taxon>
        <taxon>Insecta</taxon>
        <taxon>Pterygota</taxon>
        <taxon>Neoptera</taxon>
        <taxon>Paraneoptera</taxon>
        <taxon>Hemiptera</taxon>
        <taxon>Sternorrhyncha</taxon>
        <taxon>Psylloidea</taxon>
        <taxon>Psyllidae</taxon>
        <taxon>Diaphorininae</taxon>
        <taxon>Diaphorina</taxon>
    </lineage>
</organism>
<sequence>MGNNKRSKKDSSEKKYKRKKKEVEDESYVDDPGEPLDEDGVPVAAKKNVEKDDAAVPEDEFGAKDYRAQMVLKPDHKSRPLWVAPNGHIFLESFSPVYRHAHDFLIAIAEPVCRPEHIHEYKLTAYSLYAAVSVGLETHDIIEYLKRLSKTSVPDGIVEFINLCTLSYGKVKLVLKHNRYFIESPFAEVLQKLLKDPVIQDCRLRRDTEDSQTLINQADKKLKAPQYKLTAYSLYAAVSVGLETHDHIVYYLQMMLLIRHYV</sequence>
<feature type="compositionally biased region" description="Acidic residues" evidence="5">
    <location>
        <begin position="24"/>
        <end position="40"/>
    </location>
</feature>
<evidence type="ECO:0000313" key="7">
    <source>
        <dbReference type="Proteomes" id="UP000079169"/>
    </source>
</evidence>
<proteinExistence type="predicted"/>
<evidence type="ECO:0000256" key="1">
    <source>
        <dbReference type="ARBA" id="ARBA00022741"/>
    </source>
</evidence>
<dbReference type="GO" id="GO:0043138">
    <property type="term" value="F:3'-5' DNA helicase activity"/>
    <property type="evidence" value="ECO:0007669"/>
    <property type="project" value="TreeGrafter"/>
</dbReference>
<dbReference type="GO" id="GO:0016787">
    <property type="term" value="F:hydrolase activity"/>
    <property type="evidence" value="ECO:0007669"/>
    <property type="project" value="UniProtKB-KW"/>
</dbReference>
<name>A0A3Q0JPT5_DIACI</name>
<feature type="region of interest" description="Disordered" evidence="5">
    <location>
        <begin position="1"/>
        <end position="51"/>
    </location>
</feature>
<dbReference type="GO" id="GO:0005675">
    <property type="term" value="C:transcription factor TFIIH holo complex"/>
    <property type="evidence" value="ECO:0007669"/>
    <property type="project" value="TreeGrafter"/>
</dbReference>